<name>A0A5B9MHK2_9BACT</name>
<sequence>MGVPESFSYIHLPCGQTTVISGPEFESVANPLSGIETTLCVHCEMQDDVSQFRWDGAEESIAEYYDRLLADIPEQELERAGRPGMFKYLSLGGVAGFAVGVLIAIALSRLGPIAAIVGGLIATLLMTTLGVLLGFMHFEKKVVAPVVKKYWNVDDVRLLVGR</sequence>
<gene>
    <name evidence="2" type="ORF">Mal15_36010</name>
</gene>
<evidence type="ECO:0000256" key="1">
    <source>
        <dbReference type="SAM" id="Phobius"/>
    </source>
</evidence>
<keyword evidence="1" id="KW-0472">Membrane</keyword>
<keyword evidence="1" id="KW-0812">Transmembrane</keyword>
<dbReference type="EMBL" id="CP036264">
    <property type="protein sequence ID" value="QEF99536.1"/>
    <property type="molecule type" value="Genomic_DNA"/>
</dbReference>
<dbReference type="AlphaFoldDB" id="A0A5B9MHK2"/>
<proteinExistence type="predicted"/>
<dbReference type="Proteomes" id="UP000321353">
    <property type="component" value="Chromosome"/>
</dbReference>
<keyword evidence="1" id="KW-1133">Transmembrane helix</keyword>
<dbReference type="RefSeq" id="WP_147868920.1">
    <property type="nucleotide sequence ID" value="NZ_CP036264.1"/>
</dbReference>
<reference evidence="2 3" key="1">
    <citation type="submission" date="2019-02" db="EMBL/GenBank/DDBJ databases">
        <title>Planctomycetal bacteria perform biofilm scaping via a novel small molecule.</title>
        <authorList>
            <person name="Jeske O."/>
            <person name="Boedeker C."/>
            <person name="Wiegand S."/>
            <person name="Breitling P."/>
            <person name="Kallscheuer N."/>
            <person name="Jogler M."/>
            <person name="Rohde M."/>
            <person name="Petersen J."/>
            <person name="Medema M.H."/>
            <person name="Surup F."/>
            <person name="Jogler C."/>
        </authorList>
    </citation>
    <scope>NUCLEOTIDE SEQUENCE [LARGE SCALE GENOMIC DNA]</scope>
    <source>
        <strain evidence="2 3">Mal15</strain>
    </source>
</reference>
<evidence type="ECO:0000313" key="3">
    <source>
        <dbReference type="Proteomes" id="UP000321353"/>
    </source>
</evidence>
<feature type="transmembrane region" description="Helical" evidence="1">
    <location>
        <begin position="113"/>
        <end position="135"/>
    </location>
</feature>
<organism evidence="2 3">
    <name type="scientific">Stieleria maiorica</name>
    <dbReference type="NCBI Taxonomy" id="2795974"/>
    <lineage>
        <taxon>Bacteria</taxon>
        <taxon>Pseudomonadati</taxon>
        <taxon>Planctomycetota</taxon>
        <taxon>Planctomycetia</taxon>
        <taxon>Pirellulales</taxon>
        <taxon>Pirellulaceae</taxon>
        <taxon>Stieleria</taxon>
    </lineage>
</organism>
<dbReference type="KEGG" id="smam:Mal15_36010"/>
<feature type="transmembrane region" description="Helical" evidence="1">
    <location>
        <begin position="88"/>
        <end position="107"/>
    </location>
</feature>
<protein>
    <submittedName>
        <fullName evidence="2">Uncharacterized protein</fullName>
    </submittedName>
</protein>
<keyword evidence="3" id="KW-1185">Reference proteome</keyword>
<evidence type="ECO:0000313" key="2">
    <source>
        <dbReference type="EMBL" id="QEF99536.1"/>
    </source>
</evidence>
<accession>A0A5B9MHK2</accession>